<dbReference type="InterPro" id="IPR001283">
    <property type="entry name" value="CRISP-related"/>
</dbReference>
<dbReference type="EMBL" id="CMVM020000283">
    <property type="status" value="NOT_ANNOTATED_CDS"/>
    <property type="molecule type" value="Genomic_DNA"/>
</dbReference>
<dbReference type="InterPro" id="IPR014044">
    <property type="entry name" value="CAP_dom"/>
</dbReference>
<dbReference type="Gene3D" id="3.40.33.10">
    <property type="entry name" value="CAP"/>
    <property type="match status" value="1"/>
</dbReference>
<dbReference type="Pfam" id="PF00188">
    <property type="entry name" value="CAP"/>
    <property type="match status" value="1"/>
</dbReference>
<sequence>MILFLIFPAIIVAVTGYDCQGGKLTPHKRKKIVDEHNKHRSDLIKGKLSKKDGNLMPKGKNMMEMSLIMNLSNARTWDCELEISAQNWADQCVFGNSPKYQRGVGENIYTLRSPGSAEILKTSAPMFAIKSWWTQLSQFYRNNPSNIFTPGVASQGVSHFTQMAWGKTDKVGCGVAMHCDGGNALFVVCHFAPRQQVFSGNTIGELIYERGNPCKADKDCRTKKCSRQSGLCKPN</sequence>
<evidence type="ECO:0000256" key="1">
    <source>
        <dbReference type="SAM" id="SignalP"/>
    </source>
</evidence>
<keyword evidence="4" id="KW-1185">Reference proteome</keyword>
<reference evidence="3" key="2">
    <citation type="submission" date="2022-06" db="UniProtKB">
        <authorList>
            <consortium name="EnsemblMetazoa"/>
        </authorList>
    </citation>
    <scope>IDENTIFICATION</scope>
</reference>
<reference evidence="4" key="1">
    <citation type="submission" date="2013-10" db="EMBL/GenBank/DDBJ databases">
        <title>Genome sequencing of Onchocerca volvulus.</title>
        <authorList>
            <person name="Cotton J."/>
            <person name="Tsai J."/>
            <person name="Stanley E."/>
            <person name="Tracey A."/>
            <person name="Holroyd N."/>
            <person name="Lustigman S."/>
            <person name="Berriman M."/>
        </authorList>
    </citation>
    <scope>NUCLEOTIDE SEQUENCE</scope>
</reference>
<dbReference type="OMA" id="TKCETAT"/>
<dbReference type="EnsemblMetazoa" id="OVOC9555.1">
    <property type="protein sequence ID" value="OVOC9555.1"/>
    <property type="gene ID" value="WBGene00246364"/>
</dbReference>
<dbReference type="SMART" id="SM00198">
    <property type="entry name" value="SCP"/>
    <property type="match status" value="1"/>
</dbReference>
<evidence type="ECO:0000313" key="4">
    <source>
        <dbReference type="Proteomes" id="UP000024404"/>
    </source>
</evidence>
<evidence type="ECO:0000259" key="2">
    <source>
        <dbReference type="SMART" id="SM00198"/>
    </source>
</evidence>
<organism evidence="3 4">
    <name type="scientific">Onchocerca volvulus</name>
    <dbReference type="NCBI Taxonomy" id="6282"/>
    <lineage>
        <taxon>Eukaryota</taxon>
        <taxon>Metazoa</taxon>
        <taxon>Ecdysozoa</taxon>
        <taxon>Nematoda</taxon>
        <taxon>Chromadorea</taxon>
        <taxon>Rhabditida</taxon>
        <taxon>Spirurina</taxon>
        <taxon>Spiruromorpha</taxon>
        <taxon>Filarioidea</taxon>
        <taxon>Onchocercidae</taxon>
        <taxon>Onchocerca</taxon>
    </lineage>
</organism>
<dbReference type="AlphaFoldDB" id="A0A8R1U2A0"/>
<protein>
    <submittedName>
        <fullName evidence="3">SCP domain-containing protein</fullName>
    </submittedName>
</protein>
<dbReference type="PRINTS" id="PR00837">
    <property type="entry name" value="V5TPXLIKE"/>
</dbReference>
<dbReference type="InterPro" id="IPR035940">
    <property type="entry name" value="CAP_sf"/>
</dbReference>
<dbReference type="InterPro" id="IPR002413">
    <property type="entry name" value="V5_allergen-like"/>
</dbReference>
<keyword evidence="1" id="KW-0732">Signal</keyword>
<dbReference type="CDD" id="cd05380">
    <property type="entry name" value="CAP_euk"/>
    <property type="match status" value="1"/>
</dbReference>
<name>A0A8R1U2A0_ONCVO</name>
<dbReference type="SUPFAM" id="SSF55797">
    <property type="entry name" value="PR-1-like"/>
    <property type="match status" value="1"/>
</dbReference>
<dbReference type="Proteomes" id="UP000024404">
    <property type="component" value="Unassembled WGS sequence"/>
</dbReference>
<proteinExistence type="predicted"/>
<dbReference type="PRINTS" id="PR00838">
    <property type="entry name" value="V5ALLERGEN"/>
</dbReference>
<evidence type="ECO:0000313" key="3">
    <source>
        <dbReference type="EnsemblMetazoa" id="OVOC9555.1"/>
    </source>
</evidence>
<feature type="chain" id="PRO_5035865137" evidence="1">
    <location>
        <begin position="17"/>
        <end position="235"/>
    </location>
</feature>
<feature type="signal peptide" evidence="1">
    <location>
        <begin position="1"/>
        <end position="16"/>
    </location>
</feature>
<feature type="domain" description="SCP" evidence="2">
    <location>
        <begin position="27"/>
        <end position="204"/>
    </location>
</feature>
<dbReference type="PANTHER" id="PTHR10334">
    <property type="entry name" value="CYSTEINE-RICH SECRETORY PROTEIN-RELATED"/>
    <property type="match status" value="1"/>
</dbReference>
<accession>A0A8R1U2A0</accession>